<dbReference type="RefSeq" id="WP_086106196.1">
    <property type="nucleotide sequence ID" value="NZ_NEKC01000003.1"/>
</dbReference>
<gene>
    <name evidence="3" type="ORF">B9T39_02210</name>
</gene>
<keyword evidence="1" id="KW-0472">Membrane</keyword>
<dbReference type="Gene3D" id="3.40.710.10">
    <property type="entry name" value="DD-peptidase/beta-lactamase superfamily"/>
    <property type="match status" value="1"/>
</dbReference>
<keyword evidence="1" id="KW-0812">Transmembrane</keyword>
<proteinExistence type="predicted"/>
<reference evidence="3 4" key="1">
    <citation type="submission" date="2017-04" db="EMBL/GenBank/DDBJ databases">
        <title>Draft genome sequences of Alloscardovia macacae UMA81211 and UMA81212 isolated from the feces of a rhesus macaque (Macaca mulatta).</title>
        <authorList>
            <person name="Albert K."/>
            <person name="Sela D.A."/>
        </authorList>
    </citation>
    <scope>NUCLEOTIDE SEQUENCE [LARGE SCALE GENOMIC DNA]</scope>
    <source>
        <strain evidence="3 4">UMA81212</strain>
    </source>
</reference>
<dbReference type="GO" id="GO:0008800">
    <property type="term" value="F:beta-lactamase activity"/>
    <property type="evidence" value="ECO:0007669"/>
    <property type="project" value="InterPro"/>
</dbReference>
<name>A0A1Y2SV83_9BIFI</name>
<dbReference type="InterPro" id="IPR045155">
    <property type="entry name" value="Beta-lactam_cat"/>
</dbReference>
<comment type="caution">
    <text evidence="3">The sequence shown here is derived from an EMBL/GenBank/DDBJ whole genome shotgun (WGS) entry which is preliminary data.</text>
</comment>
<accession>A0A1Y2SV83</accession>
<evidence type="ECO:0000259" key="2">
    <source>
        <dbReference type="Pfam" id="PF13354"/>
    </source>
</evidence>
<evidence type="ECO:0000313" key="3">
    <source>
        <dbReference type="EMBL" id="OTA29907.1"/>
    </source>
</evidence>
<keyword evidence="1" id="KW-1133">Transmembrane helix</keyword>
<dbReference type="AlphaFoldDB" id="A0A1Y2SV83"/>
<protein>
    <recommendedName>
        <fullName evidence="2">Beta-lactamase class A catalytic domain-containing protein</fullName>
    </recommendedName>
</protein>
<dbReference type="Pfam" id="PF13354">
    <property type="entry name" value="Beta-lactamase2"/>
    <property type="match status" value="1"/>
</dbReference>
<feature type="domain" description="Beta-lactamase class A catalytic" evidence="2">
    <location>
        <begin position="168"/>
        <end position="304"/>
    </location>
</feature>
<sequence length="332" mass="35740">MLRPIINLMKMGDYGKLTKIEYAVMAVLLLIGMLHGGIVLRQAAHVPSTPEVHKHAVPAPALQNALYGADLAQKTRTVLQAIDSIESSQELSAAGFQLSEDSARAIASRLDAVRERGYSATFLLADLQTGRVLAYKPHSPRYSASAIKGPVVLADAAHELLNAPDDANLAAQTITISDNDAYAELMQRYGLAALADWTTNARTSVNMDAEVGIGTAKYMWLSAADLTKMWLLGYDFLFGSADRSGEWFVQPFGSSSNSFIRDALGSDATVYSKAGWIHDDEYFTAQNDAGIVRTSSGDFVLTVLSDAYGENELLAGLVRTLAEVRAADMLGT</sequence>
<evidence type="ECO:0000313" key="4">
    <source>
        <dbReference type="Proteomes" id="UP000243540"/>
    </source>
</evidence>
<dbReference type="InterPro" id="IPR012338">
    <property type="entry name" value="Beta-lactam/transpept-like"/>
</dbReference>
<organism evidence="3 4">
    <name type="scientific">Alloscardovia macacae</name>
    <dbReference type="NCBI Taxonomy" id="1160091"/>
    <lineage>
        <taxon>Bacteria</taxon>
        <taxon>Bacillati</taxon>
        <taxon>Actinomycetota</taxon>
        <taxon>Actinomycetes</taxon>
        <taxon>Bifidobacteriales</taxon>
        <taxon>Bifidobacteriaceae</taxon>
        <taxon>Alloscardovia</taxon>
    </lineage>
</organism>
<dbReference type="GO" id="GO:0030655">
    <property type="term" value="P:beta-lactam antibiotic catabolic process"/>
    <property type="evidence" value="ECO:0007669"/>
    <property type="project" value="InterPro"/>
</dbReference>
<feature type="transmembrane region" description="Helical" evidence="1">
    <location>
        <begin position="20"/>
        <end position="40"/>
    </location>
</feature>
<dbReference type="STRING" id="1160091.B9T39_02210"/>
<dbReference type="OrthoDB" id="3239259at2"/>
<dbReference type="SUPFAM" id="SSF56601">
    <property type="entry name" value="beta-lactamase/transpeptidase-like"/>
    <property type="match status" value="1"/>
</dbReference>
<dbReference type="Proteomes" id="UP000243540">
    <property type="component" value="Unassembled WGS sequence"/>
</dbReference>
<dbReference type="EMBL" id="NEKC01000003">
    <property type="protein sequence ID" value="OTA29907.1"/>
    <property type="molecule type" value="Genomic_DNA"/>
</dbReference>
<evidence type="ECO:0000256" key="1">
    <source>
        <dbReference type="SAM" id="Phobius"/>
    </source>
</evidence>